<feature type="region of interest" description="Disordered" evidence="1">
    <location>
        <begin position="248"/>
        <end position="271"/>
    </location>
</feature>
<dbReference type="InterPro" id="IPR011333">
    <property type="entry name" value="SKP1/BTB/POZ_sf"/>
</dbReference>
<dbReference type="Gene3D" id="3.30.710.10">
    <property type="entry name" value="Potassium Channel Kv1.1, Chain A"/>
    <property type="match status" value="1"/>
</dbReference>
<evidence type="ECO:0000313" key="3">
    <source>
        <dbReference type="EMBL" id="KAL0065882.1"/>
    </source>
</evidence>
<keyword evidence="4" id="KW-1185">Reference proteome</keyword>
<proteinExistence type="predicted"/>
<evidence type="ECO:0000259" key="2">
    <source>
        <dbReference type="SMART" id="SM00225"/>
    </source>
</evidence>
<evidence type="ECO:0000313" key="4">
    <source>
        <dbReference type="Proteomes" id="UP001437256"/>
    </source>
</evidence>
<sequence length="457" mass="50635">MTVNNSNLCLPLRFSSLPPPTSSLLGSSTSMFRDDVQSPLLFDAESRQQLERHPDLWFDDGSVICRAQNTLFRVHMSQLARHSVCFRDMFSVGSFSDPTISSSIVHDDGSAAFENSPVIVLHDSAEDVGNLLTALYDGPNFGNNGREDFRVVSGILRLSTKYIIEPLREKALAHLSVAWPSTLKGWDAREDVARSFEMETGTLGGHFYPSPIAVINLARQIDASSLLPAALYDLSRYPFSQIFEPDEDDPLYVTPPPDTEPCSSSSSSHSSLSLQDTQRLCVGKEAAQHTITTLIQAMGNSQSIRNNTHFQPTFSLSHPLTTHNVINPYVVPAHHHHQQHRRSSSSLVCISAAACRKDFNELVELATQHYIFDRERGCCDPLYVAEELGQLKSSEFSNLDPECKACARNLELWAAKERERIWKVMPLWFGLEHSSSTALSDSGTGSDGTRSPPAVEL</sequence>
<dbReference type="Proteomes" id="UP001437256">
    <property type="component" value="Unassembled WGS sequence"/>
</dbReference>
<feature type="region of interest" description="Disordered" evidence="1">
    <location>
        <begin position="435"/>
        <end position="457"/>
    </location>
</feature>
<feature type="domain" description="BTB" evidence="2">
    <location>
        <begin position="61"/>
        <end position="179"/>
    </location>
</feature>
<evidence type="ECO:0000256" key="1">
    <source>
        <dbReference type="SAM" id="MobiDB-lite"/>
    </source>
</evidence>
<dbReference type="SMART" id="SM00225">
    <property type="entry name" value="BTB"/>
    <property type="match status" value="1"/>
</dbReference>
<organism evidence="3 4">
    <name type="scientific">Marasmius tenuissimus</name>
    <dbReference type="NCBI Taxonomy" id="585030"/>
    <lineage>
        <taxon>Eukaryota</taxon>
        <taxon>Fungi</taxon>
        <taxon>Dikarya</taxon>
        <taxon>Basidiomycota</taxon>
        <taxon>Agaricomycotina</taxon>
        <taxon>Agaricomycetes</taxon>
        <taxon>Agaricomycetidae</taxon>
        <taxon>Agaricales</taxon>
        <taxon>Marasmiineae</taxon>
        <taxon>Marasmiaceae</taxon>
        <taxon>Marasmius</taxon>
    </lineage>
</organism>
<name>A0ABR2ZW26_9AGAR</name>
<accession>A0ABR2ZW26</accession>
<gene>
    <name evidence="3" type="ORF">AAF712_007186</name>
</gene>
<comment type="caution">
    <text evidence="3">The sequence shown here is derived from an EMBL/GenBank/DDBJ whole genome shotgun (WGS) entry which is preliminary data.</text>
</comment>
<dbReference type="EMBL" id="JBBXMP010000042">
    <property type="protein sequence ID" value="KAL0065882.1"/>
    <property type="molecule type" value="Genomic_DNA"/>
</dbReference>
<dbReference type="InterPro" id="IPR000210">
    <property type="entry name" value="BTB/POZ_dom"/>
</dbReference>
<feature type="compositionally biased region" description="Low complexity" evidence="1">
    <location>
        <begin position="435"/>
        <end position="451"/>
    </location>
</feature>
<reference evidence="3 4" key="1">
    <citation type="submission" date="2024-05" db="EMBL/GenBank/DDBJ databases">
        <title>A draft genome resource for the thread blight pathogen Marasmius tenuissimus strain MS-2.</title>
        <authorList>
            <person name="Yulfo-Soto G.E."/>
            <person name="Baruah I.K."/>
            <person name="Amoako-Attah I."/>
            <person name="Bukari Y."/>
            <person name="Meinhardt L.W."/>
            <person name="Bailey B.A."/>
            <person name="Cohen S.P."/>
        </authorList>
    </citation>
    <scope>NUCLEOTIDE SEQUENCE [LARGE SCALE GENOMIC DNA]</scope>
    <source>
        <strain evidence="3 4">MS-2</strain>
    </source>
</reference>
<protein>
    <recommendedName>
        <fullName evidence="2">BTB domain-containing protein</fullName>
    </recommendedName>
</protein>